<dbReference type="PANTHER" id="PTHR45738">
    <property type="entry name" value="POLYPHOSPHOINOSITIDE PHOSPHATASE"/>
    <property type="match status" value="1"/>
</dbReference>
<accession>A0A1D1XPY4</accession>
<feature type="non-terminal residue" evidence="3">
    <location>
        <position position="1"/>
    </location>
</feature>
<gene>
    <name evidence="3" type="primary">Fig4_6</name>
    <name evidence="3" type="ORF">g.77382</name>
</gene>
<dbReference type="EMBL" id="GDJX01023468">
    <property type="protein sequence ID" value="JAT44468.1"/>
    <property type="molecule type" value="Transcribed_RNA"/>
</dbReference>
<feature type="region of interest" description="Disordered" evidence="2">
    <location>
        <begin position="207"/>
        <end position="227"/>
    </location>
</feature>
<dbReference type="AlphaFoldDB" id="A0A1D1XPY4"/>
<dbReference type="PANTHER" id="PTHR45738:SF3">
    <property type="entry name" value="OS03G0182400 PROTEIN"/>
    <property type="match status" value="1"/>
</dbReference>
<sequence>ERRGQWKATIQSQEFFRTLQRYYNNAYTDAEKQDAINVFLGNFQPQQDVSSLWELDDNVGRGYSYADVYSRSFFERSLSDGNIGCKCYTPVLSTNNRQKKLIHSALSKGGAKGLSDSTPEISTCERDNISYSRYSPSIACRRLFTDNEHFCLNGNGNDASNCSNFLDLDCPSSSGNSCEEEIYDRSSLINSPSENISTENVINGTAAAEATPTPRENGPSISEGQDSTVTALPVGASQNLDELTEFSDSFVRWVVHGETLCY</sequence>
<keyword evidence="1" id="KW-0378">Hydrolase</keyword>
<proteinExistence type="predicted"/>
<reference evidence="3" key="1">
    <citation type="submission" date="2015-07" db="EMBL/GenBank/DDBJ databases">
        <title>Transcriptome Assembly of Anthurium amnicola.</title>
        <authorList>
            <person name="Suzuki J."/>
        </authorList>
    </citation>
    <scope>NUCLEOTIDE SEQUENCE</scope>
</reference>
<dbReference type="GO" id="GO:0046856">
    <property type="term" value="P:phosphatidylinositol dephosphorylation"/>
    <property type="evidence" value="ECO:0007669"/>
    <property type="project" value="InterPro"/>
</dbReference>
<protein>
    <submittedName>
        <fullName evidence="3">Polyphosphoinositide phosphatase</fullName>
    </submittedName>
</protein>
<dbReference type="GO" id="GO:0043813">
    <property type="term" value="F:phosphatidylinositol-3,5-bisphosphate 5-phosphatase activity"/>
    <property type="evidence" value="ECO:0007669"/>
    <property type="project" value="InterPro"/>
</dbReference>
<evidence type="ECO:0000256" key="2">
    <source>
        <dbReference type="SAM" id="MobiDB-lite"/>
    </source>
</evidence>
<organism evidence="3">
    <name type="scientific">Anthurium amnicola</name>
    <dbReference type="NCBI Taxonomy" id="1678845"/>
    <lineage>
        <taxon>Eukaryota</taxon>
        <taxon>Viridiplantae</taxon>
        <taxon>Streptophyta</taxon>
        <taxon>Embryophyta</taxon>
        <taxon>Tracheophyta</taxon>
        <taxon>Spermatophyta</taxon>
        <taxon>Magnoliopsida</taxon>
        <taxon>Liliopsida</taxon>
        <taxon>Araceae</taxon>
        <taxon>Pothoideae</taxon>
        <taxon>Potheae</taxon>
        <taxon>Anthurium</taxon>
    </lineage>
</organism>
<name>A0A1D1XPY4_9ARAE</name>
<dbReference type="InterPro" id="IPR043573">
    <property type="entry name" value="Fig4-like"/>
</dbReference>
<evidence type="ECO:0000256" key="1">
    <source>
        <dbReference type="ARBA" id="ARBA00022801"/>
    </source>
</evidence>
<evidence type="ECO:0000313" key="3">
    <source>
        <dbReference type="EMBL" id="JAT44468.1"/>
    </source>
</evidence>